<sequence length="184" mass="20722">MNGHTNVIQEILHKRSDSATNLIESEGTILHICIKFNQYESFKLLVENNPDSVSVKDNDHNNVFHIVVSQKNAEVRGFKSGFFFFFLPDTDPTKIIEYLIDTTAIDGFTALDLSTLGRMDQKDWMIEKVLLSFGAKHANDVFGSTHMATTSTIVSQINNAPFTASRSNLCHILNLNGSKRRLHH</sequence>
<evidence type="ECO:0008006" key="5">
    <source>
        <dbReference type="Google" id="ProtNLM"/>
    </source>
</evidence>
<evidence type="ECO:0000313" key="4">
    <source>
        <dbReference type="Proteomes" id="UP000323000"/>
    </source>
</evidence>
<dbReference type="SUPFAM" id="SSF48403">
    <property type="entry name" value="Ankyrin repeat"/>
    <property type="match status" value="1"/>
</dbReference>
<dbReference type="EMBL" id="VAHF01000005">
    <property type="protein sequence ID" value="TXG61750.1"/>
    <property type="molecule type" value="Genomic_DNA"/>
</dbReference>
<dbReference type="PANTHER" id="PTHR24186:SF37">
    <property type="entry name" value="PGG DOMAIN-CONTAINING PROTEIN"/>
    <property type="match status" value="1"/>
</dbReference>
<dbReference type="Proteomes" id="UP000323000">
    <property type="component" value="Chromosome 5"/>
</dbReference>
<evidence type="ECO:0000256" key="2">
    <source>
        <dbReference type="ARBA" id="ARBA00023043"/>
    </source>
</evidence>
<dbReference type="OrthoDB" id="10535748at2759"/>
<keyword evidence="1" id="KW-0677">Repeat</keyword>
<dbReference type="AlphaFoldDB" id="A0A5C7HXY2"/>
<dbReference type="Gene3D" id="1.25.40.20">
    <property type="entry name" value="Ankyrin repeat-containing domain"/>
    <property type="match status" value="1"/>
</dbReference>
<keyword evidence="4" id="KW-1185">Reference proteome</keyword>
<proteinExistence type="predicted"/>
<gene>
    <name evidence="3" type="ORF">EZV62_013113</name>
</gene>
<organism evidence="3 4">
    <name type="scientific">Acer yangbiense</name>
    <dbReference type="NCBI Taxonomy" id="1000413"/>
    <lineage>
        <taxon>Eukaryota</taxon>
        <taxon>Viridiplantae</taxon>
        <taxon>Streptophyta</taxon>
        <taxon>Embryophyta</taxon>
        <taxon>Tracheophyta</taxon>
        <taxon>Spermatophyta</taxon>
        <taxon>Magnoliopsida</taxon>
        <taxon>eudicotyledons</taxon>
        <taxon>Gunneridae</taxon>
        <taxon>Pentapetalae</taxon>
        <taxon>rosids</taxon>
        <taxon>malvids</taxon>
        <taxon>Sapindales</taxon>
        <taxon>Sapindaceae</taxon>
        <taxon>Hippocastanoideae</taxon>
        <taxon>Acereae</taxon>
        <taxon>Acer</taxon>
    </lineage>
</organism>
<reference evidence="4" key="1">
    <citation type="journal article" date="2019" name="Gigascience">
        <title>De novo genome assembly of the endangered Acer yangbiense, a plant species with extremely small populations endemic to Yunnan Province, China.</title>
        <authorList>
            <person name="Yang J."/>
            <person name="Wariss H.M."/>
            <person name="Tao L."/>
            <person name="Zhang R."/>
            <person name="Yun Q."/>
            <person name="Hollingsworth P."/>
            <person name="Dao Z."/>
            <person name="Luo G."/>
            <person name="Guo H."/>
            <person name="Ma Y."/>
            <person name="Sun W."/>
        </authorList>
    </citation>
    <scope>NUCLEOTIDE SEQUENCE [LARGE SCALE GENOMIC DNA]</scope>
    <source>
        <strain evidence="4">cv. Malutang</strain>
    </source>
</reference>
<evidence type="ECO:0000313" key="3">
    <source>
        <dbReference type="EMBL" id="TXG61750.1"/>
    </source>
</evidence>
<accession>A0A5C7HXY2</accession>
<protein>
    <recommendedName>
        <fullName evidence="5">PGG domain-containing protein</fullName>
    </recommendedName>
</protein>
<name>A0A5C7HXY2_9ROSI</name>
<dbReference type="PANTHER" id="PTHR24186">
    <property type="entry name" value="PROTEIN PHOSPHATASE 1 REGULATORY SUBUNIT"/>
    <property type="match status" value="1"/>
</dbReference>
<comment type="caution">
    <text evidence="3">The sequence shown here is derived from an EMBL/GenBank/DDBJ whole genome shotgun (WGS) entry which is preliminary data.</text>
</comment>
<dbReference type="GO" id="GO:0005886">
    <property type="term" value="C:plasma membrane"/>
    <property type="evidence" value="ECO:0007669"/>
    <property type="project" value="TreeGrafter"/>
</dbReference>
<keyword evidence="2" id="KW-0040">ANK repeat</keyword>
<dbReference type="InterPro" id="IPR036770">
    <property type="entry name" value="Ankyrin_rpt-contain_sf"/>
</dbReference>
<evidence type="ECO:0000256" key="1">
    <source>
        <dbReference type="ARBA" id="ARBA00022737"/>
    </source>
</evidence>